<evidence type="ECO:0000256" key="1">
    <source>
        <dbReference type="ARBA" id="ARBA00004651"/>
    </source>
</evidence>
<evidence type="ECO:0000256" key="2">
    <source>
        <dbReference type="ARBA" id="ARBA00022448"/>
    </source>
</evidence>
<feature type="transmembrane region" description="Helical" evidence="7">
    <location>
        <begin position="184"/>
        <end position="205"/>
    </location>
</feature>
<keyword evidence="4 7" id="KW-0812">Transmembrane</keyword>
<sequence length="278" mass="30980">MSTKSNMSMRIAAIAVSILFSLVILYPIVFIMMVSLKNNKEFYTNIWGFPQVVRWNNYVYAWYEGQIQLYAGNSIIVTVSAVAISLLFSMLAGYALAKLHIPKSELIVSILMGLNFIPGVAVYVPLYIQLIKFKLTKTLLMLIIPYAAWQLPFSIYIFKKFYATIPSEILESARVDGSGELRTFFTIITPLVTPAIATVIVFNFVSIWGEFLWANIASSSSNKIQTLPVGLLNFKGEYGIEWGPFGAAIITIIAPLFVVFVYSQKYFIQGLSAGAVKG</sequence>
<dbReference type="EMBL" id="AORV01000042">
    <property type="protein sequence ID" value="EMS71184.1"/>
    <property type="molecule type" value="Genomic_DNA"/>
</dbReference>
<proteinExistence type="inferred from homology"/>
<dbReference type="STRING" id="1195236.CTER_3056"/>
<comment type="subcellular location">
    <subcellularLocation>
        <location evidence="1 7">Cell membrane</location>
        <topology evidence="1 7">Multi-pass membrane protein</topology>
    </subcellularLocation>
</comment>
<feature type="transmembrane region" description="Helical" evidence="7">
    <location>
        <begin position="70"/>
        <end position="94"/>
    </location>
</feature>
<protein>
    <submittedName>
        <fullName evidence="9">ABC-type sugar transport system, permease component</fullName>
    </submittedName>
</protein>
<dbReference type="GO" id="GO:0005886">
    <property type="term" value="C:plasma membrane"/>
    <property type="evidence" value="ECO:0007669"/>
    <property type="project" value="UniProtKB-SubCell"/>
</dbReference>
<feature type="transmembrane region" description="Helical" evidence="7">
    <location>
        <begin position="12"/>
        <end position="34"/>
    </location>
</feature>
<reference evidence="9 10" key="1">
    <citation type="journal article" date="2013" name="Genome Announc.">
        <title>Draft Genome Sequence of the Cellulolytic, Mesophilic, Anaerobic Bacterium Clostridium termitidis Strain CT1112 (DSM 5398).</title>
        <authorList>
            <person name="Lal S."/>
            <person name="Ramachandran U."/>
            <person name="Zhang X."/>
            <person name="Munir R."/>
            <person name="Sparling R."/>
            <person name="Levin D.B."/>
        </authorList>
    </citation>
    <scope>NUCLEOTIDE SEQUENCE [LARGE SCALE GENOMIC DNA]</scope>
    <source>
        <strain evidence="9 10">CT1112</strain>
    </source>
</reference>
<dbReference type="eggNOG" id="COG0395">
    <property type="taxonomic scope" value="Bacteria"/>
</dbReference>
<evidence type="ECO:0000256" key="7">
    <source>
        <dbReference type="RuleBase" id="RU363032"/>
    </source>
</evidence>
<keyword evidence="6 7" id="KW-0472">Membrane</keyword>
<dbReference type="PANTHER" id="PTHR43744:SF12">
    <property type="entry name" value="ABC TRANSPORTER PERMEASE PROTEIN MG189-RELATED"/>
    <property type="match status" value="1"/>
</dbReference>
<evidence type="ECO:0000256" key="4">
    <source>
        <dbReference type="ARBA" id="ARBA00022692"/>
    </source>
</evidence>
<feature type="transmembrane region" description="Helical" evidence="7">
    <location>
        <begin position="106"/>
        <end position="128"/>
    </location>
</feature>
<organism evidence="9 10">
    <name type="scientific">Ruminiclostridium cellobioparum subsp. termitidis CT1112</name>
    <dbReference type="NCBI Taxonomy" id="1195236"/>
    <lineage>
        <taxon>Bacteria</taxon>
        <taxon>Bacillati</taxon>
        <taxon>Bacillota</taxon>
        <taxon>Clostridia</taxon>
        <taxon>Eubacteriales</taxon>
        <taxon>Oscillospiraceae</taxon>
        <taxon>Ruminiclostridium</taxon>
    </lineage>
</organism>
<gene>
    <name evidence="9" type="ORF">CTER_3056</name>
</gene>
<feature type="transmembrane region" description="Helical" evidence="7">
    <location>
        <begin position="242"/>
        <end position="262"/>
    </location>
</feature>
<dbReference type="PROSITE" id="PS50928">
    <property type="entry name" value="ABC_TM1"/>
    <property type="match status" value="1"/>
</dbReference>
<feature type="transmembrane region" description="Helical" evidence="7">
    <location>
        <begin position="140"/>
        <end position="158"/>
    </location>
</feature>
<evidence type="ECO:0000256" key="5">
    <source>
        <dbReference type="ARBA" id="ARBA00022989"/>
    </source>
</evidence>
<evidence type="ECO:0000313" key="9">
    <source>
        <dbReference type="EMBL" id="EMS71184.1"/>
    </source>
</evidence>
<dbReference type="RefSeq" id="WP_004626929.1">
    <property type="nucleotide sequence ID" value="NZ_AORV01000042.1"/>
</dbReference>
<keyword evidence="10" id="KW-1185">Reference proteome</keyword>
<dbReference type="Pfam" id="PF00528">
    <property type="entry name" value="BPD_transp_1"/>
    <property type="match status" value="1"/>
</dbReference>
<keyword evidence="5 7" id="KW-1133">Transmembrane helix</keyword>
<evidence type="ECO:0000256" key="6">
    <source>
        <dbReference type="ARBA" id="ARBA00023136"/>
    </source>
</evidence>
<comment type="caution">
    <text evidence="9">The sequence shown here is derived from an EMBL/GenBank/DDBJ whole genome shotgun (WGS) entry which is preliminary data.</text>
</comment>
<accession>S0FPR5</accession>
<evidence type="ECO:0000259" key="8">
    <source>
        <dbReference type="PROSITE" id="PS50928"/>
    </source>
</evidence>
<dbReference type="Proteomes" id="UP000014155">
    <property type="component" value="Unassembled WGS sequence"/>
</dbReference>
<dbReference type="SUPFAM" id="SSF161098">
    <property type="entry name" value="MetI-like"/>
    <property type="match status" value="1"/>
</dbReference>
<dbReference type="GO" id="GO:0055085">
    <property type="term" value="P:transmembrane transport"/>
    <property type="evidence" value="ECO:0007669"/>
    <property type="project" value="InterPro"/>
</dbReference>
<dbReference type="InterPro" id="IPR000515">
    <property type="entry name" value="MetI-like"/>
</dbReference>
<evidence type="ECO:0000313" key="10">
    <source>
        <dbReference type="Proteomes" id="UP000014155"/>
    </source>
</evidence>
<keyword evidence="2 7" id="KW-0813">Transport</keyword>
<keyword evidence="3" id="KW-1003">Cell membrane</keyword>
<dbReference type="PANTHER" id="PTHR43744">
    <property type="entry name" value="ABC TRANSPORTER PERMEASE PROTEIN MG189-RELATED-RELATED"/>
    <property type="match status" value="1"/>
</dbReference>
<dbReference type="CDD" id="cd06261">
    <property type="entry name" value="TM_PBP2"/>
    <property type="match status" value="1"/>
</dbReference>
<name>S0FPR5_RUMCE</name>
<evidence type="ECO:0000256" key="3">
    <source>
        <dbReference type="ARBA" id="ARBA00022475"/>
    </source>
</evidence>
<feature type="domain" description="ABC transmembrane type-1" evidence="8">
    <location>
        <begin position="71"/>
        <end position="263"/>
    </location>
</feature>
<comment type="similarity">
    <text evidence="7">Belongs to the binding-protein-dependent transport system permease family.</text>
</comment>
<dbReference type="Gene3D" id="1.10.3720.10">
    <property type="entry name" value="MetI-like"/>
    <property type="match status" value="1"/>
</dbReference>
<dbReference type="AlphaFoldDB" id="S0FPR5"/>
<dbReference type="PATRIC" id="fig|1195236.3.peg.3282"/>
<keyword evidence="9" id="KW-0762">Sugar transport</keyword>
<dbReference type="InterPro" id="IPR035906">
    <property type="entry name" value="MetI-like_sf"/>
</dbReference>